<protein>
    <submittedName>
        <fullName evidence="2">Uncharacterized protein</fullName>
    </submittedName>
</protein>
<organism evidence="2 3">
    <name type="scientific">Caenorhabditis auriculariae</name>
    <dbReference type="NCBI Taxonomy" id="2777116"/>
    <lineage>
        <taxon>Eukaryota</taxon>
        <taxon>Metazoa</taxon>
        <taxon>Ecdysozoa</taxon>
        <taxon>Nematoda</taxon>
        <taxon>Chromadorea</taxon>
        <taxon>Rhabditida</taxon>
        <taxon>Rhabditina</taxon>
        <taxon>Rhabditomorpha</taxon>
        <taxon>Rhabditoidea</taxon>
        <taxon>Rhabditidae</taxon>
        <taxon>Peloderinae</taxon>
        <taxon>Caenorhabditis</taxon>
    </lineage>
</organism>
<evidence type="ECO:0000313" key="2">
    <source>
        <dbReference type="EMBL" id="CAD6191164.1"/>
    </source>
</evidence>
<evidence type="ECO:0000256" key="1">
    <source>
        <dbReference type="SAM" id="MobiDB-lite"/>
    </source>
</evidence>
<feature type="compositionally biased region" description="Basic and acidic residues" evidence="1">
    <location>
        <begin position="35"/>
        <end position="47"/>
    </location>
</feature>
<reference evidence="2" key="1">
    <citation type="submission" date="2020-10" db="EMBL/GenBank/DDBJ databases">
        <authorList>
            <person name="Kikuchi T."/>
        </authorList>
    </citation>
    <scope>NUCLEOTIDE SEQUENCE</scope>
    <source>
        <strain evidence="2">NKZ352</strain>
    </source>
</reference>
<keyword evidence="3" id="KW-1185">Reference proteome</keyword>
<gene>
    <name evidence="2" type="ORF">CAUJ_LOCUS7083</name>
</gene>
<name>A0A8S1H6L1_9PELO</name>
<dbReference type="Proteomes" id="UP000835052">
    <property type="component" value="Unassembled WGS sequence"/>
</dbReference>
<accession>A0A8S1H6L1</accession>
<sequence length="207" mass="24171">MIHQTVPEEADPRPLTRNELDVIAIEDPVQDVEEPSIKDEGNQRSIDDASGVRMPSEQDDDIDLVYDWKPPLDKRETELEGLTEEELDKKLWEEYDFLKEGPCRCGRLKNIFVCARRAKDSKYFLLDLSKTAHEKSRHLLEAENLYLVISLYPYGFKSYMCFKRSSEGWAAYIDEGDIHFHKELPKIGEKLLYIIYKIVDPEQPMNS</sequence>
<dbReference type="AlphaFoldDB" id="A0A8S1H6L1"/>
<feature type="region of interest" description="Disordered" evidence="1">
    <location>
        <begin position="28"/>
        <end position="58"/>
    </location>
</feature>
<evidence type="ECO:0000313" key="3">
    <source>
        <dbReference type="Proteomes" id="UP000835052"/>
    </source>
</evidence>
<dbReference type="EMBL" id="CAJGYM010000019">
    <property type="protein sequence ID" value="CAD6191164.1"/>
    <property type="molecule type" value="Genomic_DNA"/>
</dbReference>
<comment type="caution">
    <text evidence="2">The sequence shown here is derived from an EMBL/GenBank/DDBJ whole genome shotgun (WGS) entry which is preliminary data.</text>
</comment>
<proteinExistence type="predicted"/>